<keyword evidence="3" id="KW-1185">Reference proteome</keyword>
<evidence type="ECO:0000313" key="3">
    <source>
        <dbReference type="Proteomes" id="UP001596067"/>
    </source>
</evidence>
<proteinExistence type="predicted"/>
<sequence>MAGSAPPGAAEREVRAIHQRWAEETAAKDLDGLMAHVAEDVVSYEHAGPLGYRGIEEVREICRNGLAASPGPVAWDIPDLTVRVGGDLAVAWGLEHIRSTGADGSTAETWSRGTRVFERRDGGWAMVHQHLSFPLPS</sequence>
<dbReference type="SUPFAM" id="SSF54427">
    <property type="entry name" value="NTF2-like"/>
    <property type="match status" value="1"/>
</dbReference>
<dbReference type="RefSeq" id="WP_313768041.1">
    <property type="nucleotide sequence ID" value="NZ_JBHSOD010000103.1"/>
</dbReference>
<dbReference type="InterPro" id="IPR032710">
    <property type="entry name" value="NTF2-like_dom_sf"/>
</dbReference>
<organism evidence="2 3">
    <name type="scientific">Kitasatospora aburaviensis</name>
    <dbReference type="NCBI Taxonomy" id="67265"/>
    <lineage>
        <taxon>Bacteria</taxon>
        <taxon>Bacillati</taxon>
        <taxon>Actinomycetota</taxon>
        <taxon>Actinomycetes</taxon>
        <taxon>Kitasatosporales</taxon>
        <taxon>Streptomycetaceae</taxon>
        <taxon>Kitasatospora</taxon>
    </lineage>
</organism>
<dbReference type="Pfam" id="PF13474">
    <property type="entry name" value="SnoaL_3"/>
    <property type="match status" value="1"/>
</dbReference>
<dbReference type="InterPro" id="IPR037401">
    <property type="entry name" value="SnoaL-like"/>
</dbReference>
<comment type="caution">
    <text evidence="2">The sequence shown here is derived from an EMBL/GenBank/DDBJ whole genome shotgun (WGS) entry which is preliminary data.</text>
</comment>
<name>A0ABW1F925_9ACTN</name>
<dbReference type="EMBL" id="JBHSOD010000103">
    <property type="protein sequence ID" value="MFC5890927.1"/>
    <property type="molecule type" value="Genomic_DNA"/>
</dbReference>
<evidence type="ECO:0000313" key="2">
    <source>
        <dbReference type="EMBL" id="MFC5890927.1"/>
    </source>
</evidence>
<dbReference type="Proteomes" id="UP001596067">
    <property type="component" value="Unassembled WGS sequence"/>
</dbReference>
<accession>A0ABW1F925</accession>
<feature type="domain" description="SnoaL-like" evidence="1">
    <location>
        <begin position="14"/>
        <end position="136"/>
    </location>
</feature>
<dbReference type="Gene3D" id="3.10.450.50">
    <property type="match status" value="1"/>
</dbReference>
<gene>
    <name evidence="2" type="ORF">ACFP0N_38845</name>
</gene>
<protein>
    <submittedName>
        <fullName evidence="2">YybH family protein</fullName>
    </submittedName>
</protein>
<evidence type="ECO:0000259" key="1">
    <source>
        <dbReference type="Pfam" id="PF13474"/>
    </source>
</evidence>
<reference evidence="3" key="1">
    <citation type="journal article" date="2019" name="Int. J. Syst. Evol. Microbiol.">
        <title>The Global Catalogue of Microorganisms (GCM) 10K type strain sequencing project: providing services to taxonomists for standard genome sequencing and annotation.</title>
        <authorList>
            <consortium name="The Broad Institute Genomics Platform"/>
            <consortium name="The Broad Institute Genome Sequencing Center for Infectious Disease"/>
            <person name="Wu L."/>
            <person name="Ma J."/>
        </authorList>
    </citation>
    <scope>NUCLEOTIDE SEQUENCE [LARGE SCALE GENOMIC DNA]</scope>
    <source>
        <strain evidence="3">CGMCC 4.1469</strain>
    </source>
</reference>